<protein>
    <submittedName>
        <fullName evidence="1">Uncharacterized protein</fullName>
    </submittedName>
</protein>
<sequence length="75" mass="8421">MNAFISLVLNWLKPLDNAPVEIRRAKQLIAAIDAGGTPLDSARISRIAEDLGLEVSKKARMEDTIDRIRMALKRY</sequence>
<dbReference type="HOGENOM" id="CLU_199505_0_0_4"/>
<keyword evidence="2" id="KW-1185">Reference proteome</keyword>
<name>S6AH18_SULDS</name>
<gene>
    <name evidence="1" type="ORF">SCD_n01555</name>
</gene>
<dbReference type="OrthoDB" id="8908743at2"/>
<dbReference type="eggNOG" id="ENOG5033GKS">
    <property type="taxonomic scope" value="Bacteria"/>
</dbReference>
<dbReference type="Proteomes" id="UP000015559">
    <property type="component" value="Chromosome"/>
</dbReference>
<dbReference type="STRING" id="1163617.SCD_n01555"/>
<accession>S6AH18</accession>
<dbReference type="RefSeq" id="WP_009205667.1">
    <property type="nucleotide sequence ID" value="NC_022357.1"/>
</dbReference>
<dbReference type="AlphaFoldDB" id="S6AH18"/>
<proteinExistence type="predicted"/>
<evidence type="ECO:0000313" key="1">
    <source>
        <dbReference type="EMBL" id="BAN35376.1"/>
    </source>
</evidence>
<organism evidence="1 2">
    <name type="scientific">Sulfuricella denitrificans (strain DSM 22764 / NBRC 105220 / skB26)</name>
    <dbReference type="NCBI Taxonomy" id="1163617"/>
    <lineage>
        <taxon>Bacteria</taxon>
        <taxon>Pseudomonadati</taxon>
        <taxon>Pseudomonadota</taxon>
        <taxon>Betaproteobacteria</taxon>
        <taxon>Nitrosomonadales</taxon>
        <taxon>Sulfuricellaceae</taxon>
        <taxon>Sulfuricella</taxon>
    </lineage>
</organism>
<dbReference type="EMBL" id="AP013066">
    <property type="protein sequence ID" value="BAN35376.1"/>
    <property type="molecule type" value="Genomic_DNA"/>
</dbReference>
<reference evidence="1 2" key="1">
    <citation type="journal article" date="2012" name="Appl. Environ. Microbiol.">
        <title>Draft genome sequence of a psychrotolerant sulfur-oxidizing bacterium, Sulfuricella denitrificans skB26, and proteomic insights into cold adaptation.</title>
        <authorList>
            <person name="Watanabe T."/>
            <person name="Kojima H."/>
            <person name="Fukui M."/>
        </authorList>
    </citation>
    <scope>NUCLEOTIDE SEQUENCE [LARGE SCALE GENOMIC DNA]</scope>
    <source>
        <strain evidence="2">skB26</strain>
    </source>
</reference>
<evidence type="ECO:0000313" key="2">
    <source>
        <dbReference type="Proteomes" id="UP000015559"/>
    </source>
</evidence>
<dbReference type="KEGG" id="sdr:SCD_n01555"/>